<dbReference type="EMBL" id="MF326974">
    <property type="protein sequence ID" value="AUF70031.1"/>
    <property type="molecule type" value="Genomic_DNA"/>
</dbReference>
<organism evidence="4">
    <name type="scientific">Lampsilis siliquoidea</name>
    <name type="common">Fatmucket mussel</name>
    <dbReference type="NCBI Taxonomy" id="52396"/>
    <lineage>
        <taxon>Eukaryota</taxon>
        <taxon>Metazoa</taxon>
        <taxon>Spiralia</taxon>
        <taxon>Lophotrochozoa</taxon>
        <taxon>Mollusca</taxon>
        <taxon>Bivalvia</taxon>
        <taxon>Autobranchia</taxon>
        <taxon>Heteroconchia</taxon>
        <taxon>Palaeoheterodonta</taxon>
        <taxon>Unionida</taxon>
        <taxon>Unionoidea</taxon>
        <taxon>Unionidae</taxon>
        <taxon>Ambleminae</taxon>
        <taxon>Lampsilini</taxon>
        <taxon>Lampsilis</taxon>
    </lineage>
</organism>
<feature type="region of interest" description="Disordered" evidence="2">
    <location>
        <begin position="234"/>
        <end position="262"/>
    </location>
</feature>
<keyword evidence="1" id="KW-0175">Coiled coil</keyword>
<keyword evidence="3" id="KW-0812">Transmembrane</keyword>
<feature type="transmembrane region" description="Helical" evidence="3">
    <location>
        <begin position="20"/>
        <end position="45"/>
    </location>
</feature>
<evidence type="ECO:0000256" key="3">
    <source>
        <dbReference type="SAM" id="Phobius"/>
    </source>
</evidence>
<feature type="region of interest" description="Disordered" evidence="2">
    <location>
        <begin position="194"/>
        <end position="215"/>
    </location>
</feature>
<geneLocation type="mitochondrion" evidence="4"/>
<feature type="coiled-coil region" evidence="1">
    <location>
        <begin position="59"/>
        <end position="181"/>
    </location>
</feature>
<feature type="compositionally biased region" description="Basic and acidic residues" evidence="2">
    <location>
        <begin position="248"/>
        <end position="262"/>
    </location>
</feature>
<gene>
    <name evidence="4" type="primary">m-orf</name>
</gene>
<evidence type="ECO:0000256" key="2">
    <source>
        <dbReference type="SAM" id="MobiDB-lite"/>
    </source>
</evidence>
<keyword evidence="3" id="KW-1133">Transmembrane helix</keyword>
<name>A0A4Y1KQ44_LAMSI</name>
<keyword evidence="3" id="KW-0472">Membrane</keyword>
<sequence>MLMQAVWDLVSWFDSCLKDFPIISLLMFLFIGAMFWGFINGILVLSEVFEDSREKKNMVLKLSEEKSQLNKKANELKMMEIELKKKKEEFELSKKVEELKKEEFEFEKKLDKLKMEEFKLEKKKEQFELIKSIETLKKEESDFKDKVDELKSEMLELLKSVDKLKEEEYGLEKSVSALKKEEFGLNSIIDDKASGEAENTKKSKKALKGKVGGTKNTLKKKGITIEKLDLDSVVEVSKKPSKKKSKKEKVTKEKSKGDSEVE</sequence>
<accession>A0A4Y1KQ44</accession>
<evidence type="ECO:0000313" key="4">
    <source>
        <dbReference type="EMBL" id="AUF70031.1"/>
    </source>
</evidence>
<dbReference type="AlphaFoldDB" id="A0A4Y1KQ44"/>
<reference evidence="4" key="1">
    <citation type="journal article" date="2019" name="Mitochondrial DNA Part B Resour">
        <title>The complete male-type mitochondrial genomes of the Fatmucket, Lampsilis siliquoidea, and the endangered Arkansas Fatmucket, Lampsilis powellii.</title>
        <authorList>
            <person name="Chase E.E."/>
            <person name="Robicheau B.M."/>
            <person name="Hoeh W.R."/>
            <person name="Harris J.L."/>
            <person name="Stewart D.T."/>
            <person name="Breton S."/>
        </authorList>
    </citation>
    <scope>NUCLEOTIDE SEQUENCE</scope>
    <source>
        <strain evidence="4">H3276</strain>
    </source>
</reference>
<proteinExistence type="predicted"/>
<evidence type="ECO:0000256" key="1">
    <source>
        <dbReference type="SAM" id="Coils"/>
    </source>
</evidence>
<keyword evidence="4" id="KW-0496">Mitochondrion</keyword>
<protein>
    <submittedName>
        <fullName evidence="4">M-ORF protein</fullName>
    </submittedName>
</protein>